<dbReference type="PANTHER" id="PTHR24193">
    <property type="entry name" value="ANKYRIN REPEAT PROTEIN"/>
    <property type="match status" value="1"/>
</dbReference>
<name>A0A2U3R770_ORITS</name>
<accession>A0A2U3R770</accession>
<dbReference type="SMART" id="SM00248">
    <property type="entry name" value="ANK"/>
    <property type="match status" value="8"/>
</dbReference>
<dbReference type="Pfam" id="PF12796">
    <property type="entry name" value="Ank_2"/>
    <property type="match status" value="3"/>
</dbReference>
<reference evidence="6" key="1">
    <citation type="submission" date="2018-03" db="EMBL/GenBank/DDBJ databases">
        <authorList>
            <person name="Batty M. E."/>
            <person name="Batty M E."/>
        </authorList>
    </citation>
    <scope>NUCLEOTIDE SEQUENCE [LARGE SCALE GENOMIC DNA]</scope>
</reference>
<dbReference type="Pfam" id="PF00023">
    <property type="entry name" value="Ank"/>
    <property type="match status" value="1"/>
</dbReference>
<proteinExistence type="predicted"/>
<dbReference type="InterPro" id="IPR002110">
    <property type="entry name" value="Ankyrin_rpt"/>
</dbReference>
<feature type="domain" description="PRANC" evidence="4">
    <location>
        <begin position="374"/>
        <end position="472"/>
    </location>
</feature>
<dbReference type="AlphaFoldDB" id="A0A2U3R770"/>
<feature type="repeat" description="ANK" evidence="3">
    <location>
        <begin position="85"/>
        <end position="117"/>
    </location>
</feature>
<feature type="repeat" description="ANK" evidence="3">
    <location>
        <begin position="186"/>
        <end position="218"/>
    </location>
</feature>
<dbReference type="InterPro" id="IPR018272">
    <property type="entry name" value="PRANC_domain"/>
</dbReference>
<sequence length="491" mass="53643">MAPFSPKDVRYFFTSKDKKAEKLHYYVRRGLIDKARKLIKHAKPDLNVLDEGRDPCLYHAIVNGQADMVKLLIESGADVNIPAADGSPCICYAVASGKLDIVELLAGSGADVNIPAADGVSALHHAVINGHSGIVKLMLDSGANVNAADPDDNSTLHYACIVQNINLEIIKTLLDYGVNVNAANNHGTTPLHIVAEHASPDILKLFVNRGANVNVQNQDGNTALHLASRNREVSDLERTKVIKFLIDSEADVNVQNQDGNTPLHCYSTNHPIVMMLLSAGANVNAVNNSGKTPLNLIFHPAHDSIVARMPNSLTNAQRALVSHVAMMEYCNKDTSSSGFQQNKKNIISNPHAAQHKQECQKELNELSKIKVNGKGILNVLIDNDSTRFANHPTVASIFESCEKDFPIYYPFIKSSIEVGINRQKMLQGALKSIDDACENKDGTSTKNYWNAIPEELKANILKYLNTTDLSNIQQDSKKKDVNKNKSSSLGI</sequence>
<feature type="repeat" description="ANK" evidence="3">
    <location>
        <begin position="57"/>
        <end position="84"/>
    </location>
</feature>
<organism evidence="5 6">
    <name type="scientific">Orientia tsutsugamushi</name>
    <name type="common">Rickettsia tsutsugamushi</name>
    <dbReference type="NCBI Taxonomy" id="784"/>
    <lineage>
        <taxon>Bacteria</taxon>
        <taxon>Pseudomonadati</taxon>
        <taxon>Pseudomonadota</taxon>
        <taxon>Alphaproteobacteria</taxon>
        <taxon>Rickettsiales</taxon>
        <taxon>Rickettsiaceae</taxon>
        <taxon>Rickettsieae</taxon>
        <taxon>Orientia</taxon>
    </lineage>
</organism>
<evidence type="ECO:0000256" key="3">
    <source>
        <dbReference type="PROSITE-ProRule" id="PRU00023"/>
    </source>
</evidence>
<dbReference type="Proteomes" id="UP000244960">
    <property type="component" value="Chromosome I"/>
</dbReference>
<feature type="repeat" description="ANK" evidence="3">
    <location>
        <begin position="219"/>
        <end position="257"/>
    </location>
</feature>
<evidence type="ECO:0000313" key="5">
    <source>
        <dbReference type="EMBL" id="SPR09063.1"/>
    </source>
</evidence>
<gene>
    <name evidence="5" type="primary">ank13</name>
    <name evidence="5" type="ORF">UT176_01464</name>
</gene>
<dbReference type="PROSITE" id="PS50297">
    <property type="entry name" value="ANK_REP_REGION"/>
    <property type="match status" value="6"/>
</dbReference>
<keyword evidence="2 3" id="KW-0040">ANK repeat</keyword>
<protein>
    <submittedName>
        <fullName evidence="5">Ankyrin repeat-containing protein 13</fullName>
    </submittedName>
</protein>
<dbReference type="PRINTS" id="PR01415">
    <property type="entry name" value="ANKYRIN"/>
</dbReference>
<dbReference type="SUPFAM" id="SSF48403">
    <property type="entry name" value="Ankyrin repeat"/>
    <property type="match status" value="1"/>
</dbReference>
<dbReference type="EMBL" id="LS398547">
    <property type="protein sequence ID" value="SPR09063.1"/>
    <property type="molecule type" value="Genomic_DNA"/>
</dbReference>
<dbReference type="PROSITE" id="PS50088">
    <property type="entry name" value="ANK_REPEAT"/>
    <property type="match status" value="6"/>
</dbReference>
<feature type="repeat" description="ANK" evidence="3">
    <location>
        <begin position="118"/>
        <end position="150"/>
    </location>
</feature>
<feature type="repeat" description="ANK" evidence="3">
    <location>
        <begin position="151"/>
        <end position="185"/>
    </location>
</feature>
<dbReference type="Pfam" id="PF09372">
    <property type="entry name" value="PRANC"/>
    <property type="match status" value="1"/>
</dbReference>
<dbReference type="GO" id="GO:0045944">
    <property type="term" value="P:positive regulation of transcription by RNA polymerase II"/>
    <property type="evidence" value="ECO:0007669"/>
    <property type="project" value="TreeGrafter"/>
</dbReference>
<dbReference type="InterPro" id="IPR036770">
    <property type="entry name" value="Ankyrin_rpt-contain_sf"/>
</dbReference>
<dbReference type="Gene3D" id="1.25.40.20">
    <property type="entry name" value="Ankyrin repeat-containing domain"/>
    <property type="match status" value="3"/>
</dbReference>
<dbReference type="RefSeq" id="WP_109490169.1">
    <property type="nucleotide sequence ID" value="NZ_LS398547.1"/>
</dbReference>
<evidence type="ECO:0000313" key="6">
    <source>
        <dbReference type="Proteomes" id="UP000244960"/>
    </source>
</evidence>
<evidence type="ECO:0000256" key="2">
    <source>
        <dbReference type="ARBA" id="ARBA00023043"/>
    </source>
</evidence>
<dbReference type="InterPro" id="IPR050663">
    <property type="entry name" value="Ankyrin-SOCS_Box"/>
</dbReference>
<evidence type="ECO:0000259" key="4">
    <source>
        <dbReference type="Pfam" id="PF09372"/>
    </source>
</evidence>
<evidence type="ECO:0000256" key="1">
    <source>
        <dbReference type="ARBA" id="ARBA00022737"/>
    </source>
</evidence>
<keyword evidence="1" id="KW-0677">Repeat</keyword>
<dbReference type="PANTHER" id="PTHR24193:SF121">
    <property type="entry name" value="ADA2A-CONTAINING COMPLEX COMPONENT 3, ISOFORM D"/>
    <property type="match status" value="1"/>
</dbReference>
<dbReference type="GO" id="GO:0000976">
    <property type="term" value="F:transcription cis-regulatory region binding"/>
    <property type="evidence" value="ECO:0007669"/>
    <property type="project" value="TreeGrafter"/>
</dbReference>